<evidence type="ECO:0000259" key="2">
    <source>
        <dbReference type="PROSITE" id="PS50004"/>
    </source>
</evidence>
<dbReference type="GO" id="GO:0016192">
    <property type="term" value="P:vesicle-mediated transport"/>
    <property type="evidence" value="ECO:0000318"/>
    <property type="project" value="GO_Central"/>
</dbReference>
<accession>A0A7M7NZT4</accession>
<dbReference type="GO" id="GO:0030424">
    <property type="term" value="C:axon"/>
    <property type="evidence" value="ECO:0000318"/>
    <property type="project" value="GO_Central"/>
</dbReference>
<dbReference type="SMART" id="SM00239">
    <property type="entry name" value="C2"/>
    <property type="match status" value="2"/>
</dbReference>
<dbReference type="PANTHER" id="PTHR10024">
    <property type="entry name" value="SYNAPTOTAGMIN"/>
    <property type="match status" value="1"/>
</dbReference>
<keyword evidence="1" id="KW-0677">Repeat</keyword>
<evidence type="ECO:0000256" key="1">
    <source>
        <dbReference type="ARBA" id="ARBA00022737"/>
    </source>
</evidence>
<dbReference type="EnsemblMetazoa" id="XM_030988302">
    <property type="protein sequence ID" value="XP_030844162"/>
    <property type="gene ID" value="LOC115925106"/>
</dbReference>
<reference evidence="3" key="2">
    <citation type="submission" date="2021-01" db="UniProtKB">
        <authorList>
            <consortium name="EnsemblMetazoa"/>
        </authorList>
    </citation>
    <scope>IDENTIFICATION</scope>
</reference>
<dbReference type="OrthoDB" id="67700at2759"/>
<evidence type="ECO:0000313" key="4">
    <source>
        <dbReference type="Proteomes" id="UP000007110"/>
    </source>
</evidence>
<dbReference type="KEGG" id="spu:115925106"/>
<dbReference type="GO" id="GO:0000149">
    <property type="term" value="F:SNARE binding"/>
    <property type="evidence" value="ECO:0000318"/>
    <property type="project" value="GO_Central"/>
</dbReference>
<organism evidence="3 4">
    <name type="scientific">Strongylocentrotus purpuratus</name>
    <name type="common">Purple sea urchin</name>
    <dbReference type="NCBI Taxonomy" id="7668"/>
    <lineage>
        <taxon>Eukaryota</taxon>
        <taxon>Metazoa</taxon>
        <taxon>Echinodermata</taxon>
        <taxon>Eleutherozoa</taxon>
        <taxon>Echinozoa</taxon>
        <taxon>Echinoidea</taxon>
        <taxon>Euechinoidea</taxon>
        <taxon>Echinacea</taxon>
        <taxon>Camarodonta</taxon>
        <taxon>Echinidea</taxon>
        <taxon>Strongylocentrotidae</taxon>
        <taxon>Strongylocentrotus</taxon>
    </lineage>
</organism>
<dbReference type="GO" id="GO:0031045">
    <property type="term" value="C:dense core granule"/>
    <property type="evidence" value="ECO:0000318"/>
    <property type="project" value="GO_Central"/>
</dbReference>
<keyword evidence="4" id="KW-1185">Reference proteome</keyword>
<reference evidence="4" key="1">
    <citation type="submission" date="2015-02" db="EMBL/GenBank/DDBJ databases">
        <title>Genome sequencing for Strongylocentrotus purpuratus.</title>
        <authorList>
            <person name="Murali S."/>
            <person name="Liu Y."/>
            <person name="Vee V."/>
            <person name="English A."/>
            <person name="Wang M."/>
            <person name="Skinner E."/>
            <person name="Han Y."/>
            <person name="Muzny D.M."/>
            <person name="Worley K.C."/>
            <person name="Gibbs R.A."/>
        </authorList>
    </citation>
    <scope>NUCLEOTIDE SEQUENCE</scope>
</reference>
<dbReference type="GO" id="GO:0070382">
    <property type="term" value="C:exocytic vesicle"/>
    <property type="evidence" value="ECO:0000318"/>
    <property type="project" value="GO_Central"/>
</dbReference>
<dbReference type="GO" id="GO:0017158">
    <property type="term" value="P:regulation of calcium ion-dependent exocytosis"/>
    <property type="evidence" value="ECO:0000318"/>
    <property type="project" value="GO_Central"/>
</dbReference>
<dbReference type="PRINTS" id="PR00360">
    <property type="entry name" value="C2DOMAIN"/>
</dbReference>
<dbReference type="GO" id="GO:0061891">
    <property type="term" value="F:calcium ion sensor activity"/>
    <property type="evidence" value="ECO:0000318"/>
    <property type="project" value="GO_Central"/>
</dbReference>
<dbReference type="InterPro" id="IPR001565">
    <property type="entry name" value="Synaptotagmin"/>
</dbReference>
<proteinExistence type="predicted"/>
<dbReference type="Gene3D" id="2.60.40.150">
    <property type="entry name" value="C2 domain"/>
    <property type="match status" value="2"/>
</dbReference>
<dbReference type="GeneID" id="115925106"/>
<dbReference type="SUPFAM" id="SSF49562">
    <property type="entry name" value="C2 domain (Calcium/lipid-binding domain, CaLB)"/>
    <property type="match status" value="2"/>
</dbReference>
<protein>
    <recommendedName>
        <fullName evidence="2">C2 domain-containing protein</fullName>
    </recommendedName>
</protein>
<dbReference type="Pfam" id="PF00168">
    <property type="entry name" value="C2"/>
    <property type="match status" value="2"/>
</dbReference>
<dbReference type="OMA" id="YFMESER"/>
<dbReference type="InParanoid" id="A0A7M7NZT4"/>
<dbReference type="GO" id="GO:0005886">
    <property type="term" value="C:plasma membrane"/>
    <property type="evidence" value="ECO:0000318"/>
    <property type="project" value="GO_Central"/>
</dbReference>
<dbReference type="PROSITE" id="PS50004">
    <property type="entry name" value="C2"/>
    <property type="match status" value="2"/>
</dbReference>
<dbReference type="Proteomes" id="UP000007110">
    <property type="component" value="Unassembled WGS sequence"/>
</dbReference>
<dbReference type="GO" id="GO:0099502">
    <property type="term" value="P:calcium-dependent activation of synaptic vesicle fusion"/>
    <property type="evidence" value="ECO:0000318"/>
    <property type="project" value="GO_Central"/>
</dbReference>
<feature type="domain" description="C2" evidence="2">
    <location>
        <begin position="1"/>
        <end position="83"/>
    </location>
</feature>
<dbReference type="PANTHER" id="PTHR10024:SF227">
    <property type="entry name" value="SYNAPTOTAGMIN 1"/>
    <property type="match status" value="1"/>
</dbReference>
<dbReference type="GO" id="GO:0005544">
    <property type="term" value="F:calcium-dependent phospholipid binding"/>
    <property type="evidence" value="ECO:0000318"/>
    <property type="project" value="GO_Central"/>
</dbReference>
<dbReference type="GO" id="GO:2000300">
    <property type="term" value="P:regulation of synaptic vesicle exocytosis"/>
    <property type="evidence" value="ECO:0000318"/>
    <property type="project" value="GO_Central"/>
</dbReference>
<dbReference type="PRINTS" id="PR00399">
    <property type="entry name" value="SYNAPTOTAGMN"/>
</dbReference>
<feature type="domain" description="C2" evidence="2">
    <location>
        <begin position="94"/>
        <end position="227"/>
    </location>
</feature>
<evidence type="ECO:0000313" key="3">
    <source>
        <dbReference type="EnsemblMetazoa" id="XP_030844162"/>
    </source>
</evidence>
<dbReference type="GO" id="GO:0030672">
    <property type="term" value="C:synaptic vesicle membrane"/>
    <property type="evidence" value="ECO:0000318"/>
    <property type="project" value="GO_Central"/>
</dbReference>
<dbReference type="InterPro" id="IPR035892">
    <property type="entry name" value="C2_domain_sf"/>
</dbReference>
<dbReference type="CDD" id="cd00276">
    <property type="entry name" value="C2B_Synaptotagmin"/>
    <property type="match status" value="1"/>
</dbReference>
<name>A0A7M7NZT4_STRPU</name>
<dbReference type="InterPro" id="IPR000008">
    <property type="entry name" value="C2_dom"/>
</dbReference>
<dbReference type="AlphaFoldDB" id="A0A7M7NZT4"/>
<sequence length="231" mass="26170">MDIGVSSDPYVKISLEPDEERKIKQSVVQNEIFKFPTTYEELQEKTVRFSVFDFDKFSRHDAIGEVLVRINDVDVSRELDVWSELRSPQSRKEELGDILFSVSYLPTAERLTVVVLKARNLKTMDINGSSDPFVKVSLLQGGRRVKKKKTSVRKCNCNPTWNEAIIFNVPAAALNACSLELIVMDYDLLGQCEKIGETVVGPHSGGLGQDQWTEMVQTPRKPVSVWHTLRP</sequence>
<dbReference type="RefSeq" id="XP_030844162.1">
    <property type="nucleotide sequence ID" value="XM_030988302.1"/>
</dbReference>